<comment type="caution">
    <text evidence="1">The sequence shown here is derived from an EMBL/GenBank/DDBJ whole genome shotgun (WGS) entry which is preliminary data.</text>
</comment>
<dbReference type="AlphaFoldDB" id="A0A179D4K6"/>
<dbReference type="STRING" id="999894.TDIS_0950"/>
<name>A0A179D4K6_9BACT</name>
<gene>
    <name evidence="1" type="ORF">TDIS_0950</name>
</gene>
<evidence type="ECO:0000313" key="2">
    <source>
        <dbReference type="Proteomes" id="UP000078390"/>
    </source>
</evidence>
<evidence type="ECO:0000313" key="1">
    <source>
        <dbReference type="EMBL" id="OAQ21024.1"/>
    </source>
</evidence>
<keyword evidence="2" id="KW-1185">Reference proteome</keyword>
<accession>A0A179D4K6</accession>
<sequence length="96" mass="10061">MGGVSPLACLPVFSAVSVSAVAFGGGAVLRRSSRSLSGFVAWCWFPSWGLARRWASFWAGRLPAACRGVVVRRAPFPASGWVVSVPVLPRVGACRG</sequence>
<reference evidence="1 2" key="1">
    <citation type="submission" date="2016-04" db="EMBL/GenBank/DDBJ databases">
        <title>Genome analysis of Thermosulfurimonas dismutans, the first thermophilic sulfur-disproportionating bacterium of the phylum Thermodesulfobacteria.</title>
        <authorList>
            <person name="Mardanov A.V."/>
            <person name="Beletsky A.V."/>
            <person name="Kadnikov V.V."/>
            <person name="Slobodkin A.I."/>
            <person name="Ravin N.V."/>
        </authorList>
    </citation>
    <scope>NUCLEOTIDE SEQUENCE [LARGE SCALE GENOMIC DNA]</scope>
    <source>
        <strain evidence="1 2">S95</strain>
    </source>
</reference>
<dbReference type="EMBL" id="LWLG01000004">
    <property type="protein sequence ID" value="OAQ21024.1"/>
    <property type="molecule type" value="Genomic_DNA"/>
</dbReference>
<dbReference type="Proteomes" id="UP000078390">
    <property type="component" value="Unassembled WGS sequence"/>
</dbReference>
<organism evidence="1 2">
    <name type="scientific">Thermosulfurimonas dismutans</name>
    <dbReference type="NCBI Taxonomy" id="999894"/>
    <lineage>
        <taxon>Bacteria</taxon>
        <taxon>Pseudomonadati</taxon>
        <taxon>Thermodesulfobacteriota</taxon>
        <taxon>Thermodesulfobacteria</taxon>
        <taxon>Thermodesulfobacteriales</taxon>
        <taxon>Thermodesulfobacteriaceae</taxon>
        <taxon>Thermosulfurimonas</taxon>
    </lineage>
</organism>
<proteinExistence type="predicted"/>
<protein>
    <submittedName>
        <fullName evidence="1">Uncharacterized protein</fullName>
    </submittedName>
</protein>